<dbReference type="SUPFAM" id="SSF51735">
    <property type="entry name" value="NAD(P)-binding Rossmann-fold domains"/>
    <property type="match status" value="1"/>
</dbReference>
<dbReference type="GO" id="GO:0016491">
    <property type="term" value="F:oxidoreductase activity"/>
    <property type="evidence" value="ECO:0007669"/>
    <property type="project" value="UniProtKB-KW"/>
</dbReference>
<dbReference type="PANTHER" id="PTHR43350">
    <property type="entry name" value="NAD-DEPENDENT ALCOHOL DEHYDROGENASE"/>
    <property type="match status" value="1"/>
</dbReference>
<dbReference type="GO" id="GO:0046872">
    <property type="term" value="F:metal ion binding"/>
    <property type="evidence" value="ECO:0007669"/>
    <property type="project" value="UniProtKB-KW"/>
</dbReference>
<dbReference type="Pfam" id="PF08240">
    <property type="entry name" value="ADH_N"/>
    <property type="match status" value="1"/>
</dbReference>
<evidence type="ECO:0000259" key="6">
    <source>
        <dbReference type="Pfam" id="PF00107"/>
    </source>
</evidence>
<dbReference type="Proteomes" id="UP000799441">
    <property type="component" value="Unassembled WGS sequence"/>
</dbReference>
<keyword evidence="3" id="KW-0479">Metal-binding</keyword>
<accession>A0A9P4UST2</accession>
<dbReference type="SUPFAM" id="SSF50129">
    <property type="entry name" value="GroES-like"/>
    <property type="match status" value="1"/>
</dbReference>
<dbReference type="Pfam" id="PF00107">
    <property type="entry name" value="ADH_zinc_N"/>
    <property type="match status" value="1"/>
</dbReference>
<reference evidence="8" key="1">
    <citation type="journal article" date="2020" name="Stud. Mycol.">
        <title>101 Dothideomycetes genomes: a test case for predicting lifestyles and emergence of pathogens.</title>
        <authorList>
            <person name="Haridas S."/>
            <person name="Albert R."/>
            <person name="Binder M."/>
            <person name="Bloem J."/>
            <person name="Labutti K."/>
            <person name="Salamov A."/>
            <person name="Andreopoulos B."/>
            <person name="Baker S."/>
            <person name="Barry K."/>
            <person name="Bills G."/>
            <person name="Bluhm B."/>
            <person name="Cannon C."/>
            <person name="Castanera R."/>
            <person name="Culley D."/>
            <person name="Daum C."/>
            <person name="Ezra D."/>
            <person name="Gonzalez J."/>
            <person name="Henrissat B."/>
            <person name="Kuo A."/>
            <person name="Liang C."/>
            <person name="Lipzen A."/>
            <person name="Lutzoni F."/>
            <person name="Magnuson J."/>
            <person name="Mondo S."/>
            <person name="Nolan M."/>
            <person name="Ohm R."/>
            <person name="Pangilinan J."/>
            <person name="Park H.-J."/>
            <person name="Ramirez L."/>
            <person name="Alfaro M."/>
            <person name="Sun H."/>
            <person name="Tritt A."/>
            <person name="Yoshinaga Y."/>
            <person name="Zwiers L.-H."/>
            <person name="Turgeon B."/>
            <person name="Goodwin S."/>
            <person name="Spatafora J."/>
            <person name="Crous P."/>
            <person name="Grigoriev I."/>
        </authorList>
    </citation>
    <scope>NUCLEOTIDE SEQUENCE</scope>
    <source>
        <strain evidence="8">CBS 116435</strain>
    </source>
</reference>
<evidence type="ECO:0000256" key="2">
    <source>
        <dbReference type="ARBA" id="ARBA00008072"/>
    </source>
</evidence>
<dbReference type="InterPro" id="IPR013149">
    <property type="entry name" value="ADH-like_C"/>
</dbReference>
<dbReference type="OrthoDB" id="5407715at2759"/>
<keyword evidence="5" id="KW-0560">Oxidoreductase</keyword>
<comment type="similarity">
    <text evidence="2">Belongs to the zinc-containing alcohol dehydrogenase family.</text>
</comment>
<proteinExistence type="inferred from homology"/>
<dbReference type="Gene3D" id="3.90.180.10">
    <property type="entry name" value="Medium-chain alcohol dehydrogenases, catalytic domain"/>
    <property type="match status" value="1"/>
</dbReference>
<dbReference type="InterPro" id="IPR013154">
    <property type="entry name" value="ADH-like_N"/>
</dbReference>
<dbReference type="InterPro" id="IPR011032">
    <property type="entry name" value="GroES-like_sf"/>
</dbReference>
<dbReference type="EMBL" id="MU003773">
    <property type="protein sequence ID" value="KAF2723991.1"/>
    <property type="molecule type" value="Genomic_DNA"/>
</dbReference>
<protein>
    <submittedName>
        <fullName evidence="8">Alcohol dehydrogenase</fullName>
    </submittedName>
</protein>
<organism evidence="8 9">
    <name type="scientific">Polychaeton citri CBS 116435</name>
    <dbReference type="NCBI Taxonomy" id="1314669"/>
    <lineage>
        <taxon>Eukaryota</taxon>
        <taxon>Fungi</taxon>
        <taxon>Dikarya</taxon>
        <taxon>Ascomycota</taxon>
        <taxon>Pezizomycotina</taxon>
        <taxon>Dothideomycetes</taxon>
        <taxon>Dothideomycetidae</taxon>
        <taxon>Capnodiales</taxon>
        <taxon>Capnodiaceae</taxon>
        <taxon>Polychaeton</taxon>
    </lineage>
</organism>
<sequence>MSSHELPSKMRALMLESTSTPPQIRTIDTPQPTAGSAIVRVVAASVISYMREVYNGARQYNLPIPFVPGTAFIGRLAATGPDTTKLKIGDLVFVDSLIGSRDDPDDQGLAGLHYGHTAGSKKLMESTWRNWSFAEYCSVPLENIHLLDERRLCGSPTDDGLGYSIPELSFIANISVPYGGLRDIELRPGQTIIVAPATGPFGGAAVVAALAMGARVIAMGRNRDALHRIKELFAGRVETVPITGDMQTDHNELKKFGRIDAYYDIGPREASESTHLKSAILALRRGGRVSLMGGYKDDMPFPHNFIMHRNIRLYGKWMYERSDIEDLIKLAETGTLKLGKAAGSLVVGEFPLEEWKQAWDCAWDNNRMGQLTLIKP</sequence>
<evidence type="ECO:0000256" key="3">
    <source>
        <dbReference type="ARBA" id="ARBA00022723"/>
    </source>
</evidence>
<evidence type="ECO:0000313" key="8">
    <source>
        <dbReference type="EMBL" id="KAF2723991.1"/>
    </source>
</evidence>
<evidence type="ECO:0000313" key="9">
    <source>
        <dbReference type="Proteomes" id="UP000799441"/>
    </source>
</evidence>
<gene>
    <name evidence="8" type="ORF">K431DRAFT_282257</name>
</gene>
<name>A0A9P4UST2_9PEZI</name>
<keyword evidence="4" id="KW-0862">Zinc</keyword>
<dbReference type="Gene3D" id="3.40.50.720">
    <property type="entry name" value="NAD(P)-binding Rossmann-like Domain"/>
    <property type="match status" value="1"/>
</dbReference>
<evidence type="ECO:0000256" key="5">
    <source>
        <dbReference type="ARBA" id="ARBA00023002"/>
    </source>
</evidence>
<dbReference type="CDD" id="cd05188">
    <property type="entry name" value="MDR"/>
    <property type="match status" value="1"/>
</dbReference>
<evidence type="ECO:0000256" key="4">
    <source>
        <dbReference type="ARBA" id="ARBA00022833"/>
    </source>
</evidence>
<dbReference type="PANTHER" id="PTHR43350:SF17">
    <property type="entry name" value="NAD-DEPENDENT ALCOHOL DEHYDROGENASE"/>
    <property type="match status" value="1"/>
</dbReference>
<feature type="domain" description="Alcohol dehydrogenase-like C-terminal" evidence="6">
    <location>
        <begin position="202"/>
        <end position="332"/>
    </location>
</feature>
<evidence type="ECO:0000259" key="7">
    <source>
        <dbReference type="Pfam" id="PF08240"/>
    </source>
</evidence>
<comment type="cofactor">
    <cofactor evidence="1">
        <name>Zn(2+)</name>
        <dbReference type="ChEBI" id="CHEBI:29105"/>
    </cofactor>
</comment>
<dbReference type="InterPro" id="IPR036291">
    <property type="entry name" value="NAD(P)-bd_dom_sf"/>
</dbReference>
<feature type="domain" description="Alcohol dehydrogenase-like N-terminal" evidence="7">
    <location>
        <begin position="34"/>
        <end position="147"/>
    </location>
</feature>
<keyword evidence="9" id="KW-1185">Reference proteome</keyword>
<evidence type="ECO:0000256" key="1">
    <source>
        <dbReference type="ARBA" id="ARBA00001947"/>
    </source>
</evidence>
<comment type="caution">
    <text evidence="8">The sequence shown here is derived from an EMBL/GenBank/DDBJ whole genome shotgun (WGS) entry which is preliminary data.</text>
</comment>
<dbReference type="AlphaFoldDB" id="A0A9P4UST2"/>